<accession>A0A0F9CUZ9</accession>
<dbReference type="EMBL" id="LAZR01042461">
    <property type="protein sequence ID" value="KKL09486.1"/>
    <property type="molecule type" value="Genomic_DNA"/>
</dbReference>
<proteinExistence type="predicted"/>
<protein>
    <recommendedName>
        <fullName evidence="2">VWA containing CoxE family protein</fullName>
    </recommendedName>
</protein>
<sequence length="412" mass="48694">MFIEYFYYLREVLPVSVIEYLTLIDALDKGLINNMVEFYYVSRSILCKNEHYFDLYDVAFVNFFKDASLQFPLEFNENLLEWLEKNIHILQLPAIYENMFQNVDLEDLERQFRELLKKQDREHNYGDTWIGTQGRSKFGQNGQNLMGLSLSEESGLGRAVIIAQKRIFKDYSKDLVLGTRQLKIALKRLRKLDEIGKRDELNLDKTIEKTCKNGGDIEIVFEKRRKNNVKLLLLMDVGGTMDPHIHKVNLLFSAANNMSHWKKFVYYYFHNCIYNRLYDDARRDKERSIEFDDLLKKYDNSYRVIIVGDQTMHRSELKNPHGAIYDDASNKRSGIYYIKKLEEHFKNNVVWLSPEPNPYDWSCWTQLMISKRLPTFPLTVGGIEKAMDYLKTKGKNQFTTVDMLKGVPLAYY</sequence>
<dbReference type="PANTHER" id="PTHR39338:SF7">
    <property type="entry name" value="BLL6692 PROTEIN"/>
    <property type="match status" value="1"/>
</dbReference>
<organism evidence="1">
    <name type="scientific">marine sediment metagenome</name>
    <dbReference type="NCBI Taxonomy" id="412755"/>
    <lineage>
        <taxon>unclassified sequences</taxon>
        <taxon>metagenomes</taxon>
        <taxon>ecological metagenomes</taxon>
    </lineage>
</organism>
<dbReference type="PANTHER" id="PTHR39338">
    <property type="entry name" value="BLL5662 PROTEIN-RELATED"/>
    <property type="match status" value="1"/>
</dbReference>
<gene>
    <name evidence="1" type="ORF">LCGC14_2565390</name>
</gene>
<dbReference type="AlphaFoldDB" id="A0A0F9CUZ9"/>
<evidence type="ECO:0000313" key="1">
    <source>
        <dbReference type="EMBL" id="KKL09486.1"/>
    </source>
</evidence>
<evidence type="ECO:0008006" key="2">
    <source>
        <dbReference type="Google" id="ProtNLM"/>
    </source>
</evidence>
<reference evidence="1" key="1">
    <citation type="journal article" date="2015" name="Nature">
        <title>Complex archaea that bridge the gap between prokaryotes and eukaryotes.</title>
        <authorList>
            <person name="Spang A."/>
            <person name="Saw J.H."/>
            <person name="Jorgensen S.L."/>
            <person name="Zaremba-Niedzwiedzka K."/>
            <person name="Martijn J."/>
            <person name="Lind A.E."/>
            <person name="van Eijk R."/>
            <person name="Schleper C."/>
            <person name="Guy L."/>
            <person name="Ettema T.J."/>
        </authorList>
    </citation>
    <scope>NUCLEOTIDE SEQUENCE</scope>
</reference>
<comment type="caution">
    <text evidence="1">The sequence shown here is derived from an EMBL/GenBank/DDBJ whole genome shotgun (WGS) entry which is preliminary data.</text>
</comment>
<name>A0A0F9CUZ9_9ZZZZ</name>